<dbReference type="GO" id="GO:0004252">
    <property type="term" value="F:serine-type endopeptidase activity"/>
    <property type="evidence" value="ECO:0007669"/>
    <property type="project" value="InterPro"/>
</dbReference>
<dbReference type="FunFam" id="2.40.10.10:FF:000068">
    <property type="entry name" value="transmembrane protease serine 2"/>
    <property type="match status" value="1"/>
</dbReference>
<evidence type="ECO:0000256" key="5">
    <source>
        <dbReference type="ARBA" id="ARBA00023157"/>
    </source>
</evidence>
<proteinExistence type="inferred from homology"/>
<keyword evidence="10" id="KW-1185">Reference proteome</keyword>
<protein>
    <submittedName>
        <fullName evidence="9">Chymotrypsin-2</fullName>
    </submittedName>
</protein>
<dbReference type="AlphaFoldDB" id="A0A9Q0NCY3"/>
<comment type="caution">
    <text evidence="9">The sequence shown here is derived from an EMBL/GenBank/DDBJ whole genome shotgun (WGS) entry which is preliminary data.</text>
</comment>
<evidence type="ECO:0000256" key="7">
    <source>
        <dbReference type="SAM" id="SignalP"/>
    </source>
</evidence>
<dbReference type="Pfam" id="PF00089">
    <property type="entry name" value="Trypsin"/>
    <property type="match status" value="1"/>
</dbReference>
<name>A0A9Q0NCY3_9DIPT</name>
<feature type="chain" id="PRO_5040318024" evidence="7">
    <location>
        <begin position="18"/>
        <end position="255"/>
    </location>
</feature>
<keyword evidence="4" id="KW-0720">Serine protease</keyword>
<evidence type="ECO:0000256" key="1">
    <source>
        <dbReference type="ARBA" id="ARBA00004239"/>
    </source>
</evidence>
<dbReference type="InterPro" id="IPR043504">
    <property type="entry name" value="Peptidase_S1_PA_chymotrypsin"/>
</dbReference>
<evidence type="ECO:0000313" key="9">
    <source>
        <dbReference type="EMBL" id="KAJ6647221.1"/>
    </source>
</evidence>
<dbReference type="SMART" id="SM00020">
    <property type="entry name" value="Tryp_SPc"/>
    <property type="match status" value="1"/>
</dbReference>
<dbReference type="Gene3D" id="2.40.10.10">
    <property type="entry name" value="Trypsin-like serine proteases"/>
    <property type="match status" value="2"/>
</dbReference>
<keyword evidence="2" id="KW-0645">Protease</keyword>
<dbReference type="EMBL" id="WJQU01000001">
    <property type="protein sequence ID" value="KAJ6647221.1"/>
    <property type="molecule type" value="Genomic_DNA"/>
</dbReference>
<dbReference type="SUPFAM" id="SSF50494">
    <property type="entry name" value="Trypsin-like serine proteases"/>
    <property type="match status" value="1"/>
</dbReference>
<gene>
    <name evidence="9" type="primary">CTR2_0</name>
    <name evidence="9" type="ORF">Bhyg_02442</name>
</gene>
<dbReference type="FunFam" id="2.40.10.10:FF:000036">
    <property type="entry name" value="Trypsin beta"/>
    <property type="match status" value="1"/>
</dbReference>
<sequence length="255" mass="26760">MSRVIIFLLAVISTATATPIVASRSGVDGRLLGGVAVNLGQVSHMASLRSLTDVHFCGGSIVSNRYVLTSATCVSGRALNQVRVVVGTVTLNTGGAIHVSSNITLHPLYDRITLDNDVALVYTATAMAFTVNVQPIPISSTIFAGGVSVQISGWGTNTQGGGQAPNNLQRLTTTTISNDECRGRFHSLNADRITDRKICTLTRSTEGTCYGDEGGGLVSGGQLIGIASWQVPCATGVPDVFERIAAHRLWITSFI</sequence>
<comment type="subcellular location">
    <subcellularLocation>
        <location evidence="1">Secreted</location>
        <location evidence="1">Extracellular space</location>
    </subcellularLocation>
</comment>
<evidence type="ECO:0000256" key="2">
    <source>
        <dbReference type="ARBA" id="ARBA00022670"/>
    </source>
</evidence>
<comment type="similarity">
    <text evidence="6">Belongs to the peptidase S1 family. CLIP subfamily.</text>
</comment>
<dbReference type="InterPro" id="IPR001254">
    <property type="entry name" value="Trypsin_dom"/>
</dbReference>
<dbReference type="GO" id="GO:0006508">
    <property type="term" value="P:proteolysis"/>
    <property type="evidence" value="ECO:0007669"/>
    <property type="project" value="UniProtKB-KW"/>
</dbReference>
<evidence type="ECO:0000259" key="8">
    <source>
        <dbReference type="PROSITE" id="PS50240"/>
    </source>
</evidence>
<dbReference type="PROSITE" id="PS50240">
    <property type="entry name" value="TRYPSIN_DOM"/>
    <property type="match status" value="1"/>
</dbReference>
<reference evidence="9" key="1">
    <citation type="submission" date="2022-07" db="EMBL/GenBank/DDBJ databases">
        <authorList>
            <person name="Trinca V."/>
            <person name="Uliana J.V.C."/>
            <person name="Torres T.T."/>
            <person name="Ward R.J."/>
            <person name="Monesi N."/>
        </authorList>
    </citation>
    <scope>NUCLEOTIDE SEQUENCE</scope>
    <source>
        <strain evidence="9">HSMRA1968</strain>
        <tissue evidence="9">Whole embryos</tissue>
    </source>
</reference>
<evidence type="ECO:0000256" key="6">
    <source>
        <dbReference type="ARBA" id="ARBA00024195"/>
    </source>
</evidence>
<dbReference type="PANTHER" id="PTHR24276:SF91">
    <property type="entry name" value="AT26814P-RELATED"/>
    <property type="match status" value="1"/>
</dbReference>
<dbReference type="OrthoDB" id="8440449at2759"/>
<dbReference type="CDD" id="cd00190">
    <property type="entry name" value="Tryp_SPc"/>
    <property type="match status" value="1"/>
</dbReference>
<dbReference type="GO" id="GO:0005576">
    <property type="term" value="C:extracellular region"/>
    <property type="evidence" value="ECO:0007669"/>
    <property type="project" value="UniProtKB-SubCell"/>
</dbReference>
<dbReference type="InterPro" id="IPR050430">
    <property type="entry name" value="Peptidase_S1"/>
</dbReference>
<dbReference type="Proteomes" id="UP001151699">
    <property type="component" value="Chromosome A"/>
</dbReference>
<keyword evidence="5" id="KW-1015">Disulfide bond</keyword>
<dbReference type="InterPro" id="IPR009003">
    <property type="entry name" value="Peptidase_S1_PA"/>
</dbReference>
<dbReference type="PANTHER" id="PTHR24276">
    <property type="entry name" value="POLYSERASE-RELATED"/>
    <property type="match status" value="1"/>
</dbReference>
<feature type="domain" description="Peptidase S1" evidence="8">
    <location>
        <begin position="31"/>
        <end position="255"/>
    </location>
</feature>
<evidence type="ECO:0000256" key="3">
    <source>
        <dbReference type="ARBA" id="ARBA00022801"/>
    </source>
</evidence>
<dbReference type="PRINTS" id="PR00722">
    <property type="entry name" value="CHYMOTRYPSIN"/>
</dbReference>
<organism evidence="9 10">
    <name type="scientific">Pseudolycoriella hygida</name>
    <dbReference type="NCBI Taxonomy" id="35572"/>
    <lineage>
        <taxon>Eukaryota</taxon>
        <taxon>Metazoa</taxon>
        <taxon>Ecdysozoa</taxon>
        <taxon>Arthropoda</taxon>
        <taxon>Hexapoda</taxon>
        <taxon>Insecta</taxon>
        <taxon>Pterygota</taxon>
        <taxon>Neoptera</taxon>
        <taxon>Endopterygota</taxon>
        <taxon>Diptera</taxon>
        <taxon>Nematocera</taxon>
        <taxon>Sciaroidea</taxon>
        <taxon>Sciaridae</taxon>
        <taxon>Pseudolycoriella</taxon>
    </lineage>
</organism>
<feature type="signal peptide" evidence="7">
    <location>
        <begin position="1"/>
        <end position="17"/>
    </location>
</feature>
<evidence type="ECO:0000256" key="4">
    <source>
        <dbReference type="ARBA" id="ARBA00022825"/>
    </source>
</evidence>
<evidence type="ECO:0000313" key="10">
    <source>
        <dbReference type="Proteomes" id="UP001151699"/>
    </source>
</evidence>
<accession>A0A9Q0NCY3</accession>
<keyword evidence="7" id="KW-0732">Signal</keyword>
<dbReference type="InterPro" id="IPR001314">
    <property type="entry name" value="Peptidase_S1A"/>
</dbReference>
<keyword evidence="3" id="KW-0378">Hydrolase</keyword>